<accession>A0A7H9BJY9</accession>
<evidence type="ECO:0000313" key="3">
    <source>
        <dbReference type="EMBL" id="QLG89005.1"/>
    </source>
</evidence>
<gene>
    <name evidence="3" type="ORF">HQ393_12575</name>
</gene>
<dbReference type="SUPFAM" id="SSF89260">
    <property type="entry name" value="Collagen-binding domain"/>
    <property type="match status" value="1"/>
</dbReference>
<evidence type="ECO:0000256" key="1">
    <source>
        <dbReference type="SAM" id="SignalP"/>
    </source>
</evidence>
<dbReference type="EMBL" id="CP058627">
    <property type="protein sequence ID" value="QLG89005.1"/>
    <property type="molecule type" value="Genomic_DNA"/>
</dbReference>
<dbReference type="InterPro" id="IPR013424">
    <property type="entry name" value="Ice-binding_C"/>
</dbReference>
<dbReference type="KEGG" id="chiz:HQ393_12575"/>
<dbReference type="AlphaFoldDB" id="A0A7H9BJY9"/>
<dbReference type="Pfam" id="PF07589">
    <property type="entry name" value="PEP-CTERM"/>
    <property type="match status" value="1"/>
</dbReference>
<keyword evidence="1" id="KW-0732">Signal</keyword>
<feature type="chain" id="PRO_5028968574" evidence="1">
    <location>
        <begin position="21"/>
        <end position="168"/>
    </location>
</feature>
<dbReference type="Proteomes" id="UP000509597">
    <property type="component" value="Chromosome"/>
</dbReference>
<keyword evidence="4" id="KW-1185">Reference proteome</keyword>
<dbReference type="Gene3D" id="2.60.120.380">
    <property type="match status" value="1"/>
</dbReference>
<organism evidence="3 4">
    <name type="scientific">Chitinibacter bivalviorum</name>
    <dbReference type="NCBI Taxonomy" id="2739434"/>
    <lineage>
        <taxon>Bacteria</taxon>
        <taxon>Pseudomonadati</taxon>
        <taxon>Pseudomonadota</taxon>
        <taxon>Betaproteobacteria</taxon>
        <taxon>Neisseriales</taxon>
        <taxon>Chitinibacteraceae</taxon>
        <taxon>Chitinibacter</taxon>
    </lineage>
</organism>
<protein>
    <submittedName>
        <fullName evidence="3">PEP-CTERM sorting domain-containing protein</fullName>
    </submittedName>
</protein>
<evidence type="ECO:0000259" key="2">
    <source>
        <dbReference type="Pfam" id="PF07589"/>
    </source>
</evidence>
<dbReference type="NCBIfam" id="TIGR02595">
    <property type="entry name" value="PEP_CTERM"/>
    <property type="match status" value="1"/>
</dbReference>
<reference evidence="3 4" key="1">
    <citation type="submission" date="2020-07" db="EMBL/GenBank/DDBJ databases">
        <title>Complete genome sequence of Chitinibacter sp. 2T18.</title>
        <authorList>
            <person name="Bae J.-W."/>
            <person name="Choi J.-W."/>
        </authorList>
    </citation>
    <scope>NUCLEOTIDE SEQUENCE [LARGE SCALE GENOMIC DNA]</scope>
    <source>
        <strain evidence="3 4">2T18</strain>
    </source>
</reference>
<sequence length="168" mass="17342">MKALKFAIAALGLASGLANAAIFEQETGNNSRAQAQNIGSFSSATALQIIGIRGTFGAFKSEDWFSFTLSSPLSVKLSLDSQNATGTTLSVFNSAGTVLNTTTGVKGISTLSFSGSGQYFAALTGTPTAFSGYTLNVVTAPVPEPETYALMGMGLVGLLAARRRRQQA</sequence>
<feature type="signal peptide" evidence="1">
    <location>
        <begin position="1"/>
        <end position="20"/>
    </location>
</feature>
<name>A0A7H9BJY9_9NEIS</name>
<feature type="domain" description="Ice-binding protein C-terminal" evidence="2">
    <location>
        <begin position="141"/>
        <end position="164"/>
    </location>
</feature>
<proteinExistence type="predicted"/>
<evidence type="ECO:0000313" key="4">
    <source>
        <dbReference type="Proteomes" id="UP000509597"/>
    </source>
</evidence>